<dbReference type="Pfam" id="PF00501">
    <property type="entry name" value="AMP-binding"/>
    <property type="match status" value="1"/>
</dbReference>
<evidence type="ECO:0008006" key="7">
    <source>
        <dbReference type="Google" id="ProtNLM"/>
    </source>
</evidence>
<dbReference type="PANTHER" id="PTHR24096:SF149">
    <property type="entry name" value="AMP-BINDING DOMAIN-CONTAINING PROTEIN-RELATED"/>
    <property type="match status" value="1"/>
</dbReference>
<dbReference type="InterPro" id="IPR020845">
    <property type="entry name" value="AMP-binding_CS"/>
</dbReference>
<reference evidence="5 6" key="1">
    <citation type="submission" date="2019-01" db="EMBL/GenBank/DDBJ databases">
        <title>A draft genome assembly of the solar-powered sea slug Elysia chlorotica.</title>
        <authorList>
            <person name="Cai H."/>
            <person name="Li Q."/>
            <person name="Fang X."/>
            <person name="Li J."/>
            <person name="Curtis N.E."/>
            <person name="Altenburger A."/>
            <person name="Shibata T."/>
            <person name="Feng M."/>
            <person name="Maeda T."/>
            <person name="Schwartz J.A."/>
            <person name="Shigenobu S."/>
            <person name="Lundholm N."/>
            <person name="Nishiyama T."/>
            <person name="Yang H."/>
            <person name="Hasebe M."/>
            <person name="Li S."/>
            <person name="Pierce S.K."/>
            <person name="Wang J."/>
        </authorList>
    </citation>
    <scope>NUCLEOTIDE SEQUENCE [LARGE SCALE GENOMIC DNA]</scope>
    <source>
        <strain evidence="5">EC2010</strain>
        <tissue evidence="5">Whole organism of an adult</tissue>
    </source>
</reference>
<feature type="domain" description="AMP-binding enzyme C-terminal" evidence="4">
    <location>
        <begin position="457"/>
        <end position="536"/>
    </location>
</feature>
<accession>A0A433SWV1</accession>
<dbReference type="OrthoDB" id="5953112at2759"/>
<sequence>MGRTIGEHLKTIADEHPSKDVFVFYDAQLKKTSITFKDLHTLASRFAHILREQGVRHGQSVCVALPTSVELAVAFYGAMLAGAMAVSCEVIMDKAQVFHHCINKDATWCAIRDNVETFERNDLVATIEDPSMPTLKRVLIANRPDENNDVQGFLDMLRAYKETYEDRESADTDTCSLWLTSGTTGMPKLVMKSHRSVAEASVVEGGFFPTTSRNFSNSPWSWAVSSPFDVMNGDTLVQPELWTKPEDPLKHMADILKTDPLEGAFLTPAEIEGILKHWDLKKEGKLADTFLVGGYPISQALCEWFLTVTNNVAVRYACSELLTISCNIISDITHYKDFDCGKLCRGKKVDWLDVIVRHSYVPEASILQMFIGTKIKAVNEKMEEVPRGTPGRLMMDSVGVFNGYMNEPEKTSEALTSDGWYLTSDAGYIDANDHLVVVGRYDYIIMHNNLHIYPSTIEKPIQRFPGVKTVVVVPIPDDHNYHNICACVVREPGSKITEADVIKAVTDIYNDGEAKHIVAPQHVLFIDGIEVNDRGKMNTNSIIDHAVKMIKGSK</sequence>
<keyword evidence="2" id="KW-0436">Ligase</keyword>
<dbReference type="InterPro" id="IPR000873">
    <property type="entry name" value="AMP-dep_synth/lig_dom"/>
</dbReference>
<comment type="similarity">
    <text evidence="1">Belongs to the ATP-dependent AMP-binding enzyme family.</text>
</comment>
<gene>
    <name evidence="5" type="ORF">EGW08_018466</name>
</gene>
<dbReference type="PROSITE" id="PS00455">
    <property type="entry name" value="AMP_BINDING"/>
    <property type="match status" value="1"/>
</dbReference>
<dbReference type="Gene3D" id="3.40.50.12780">
    <property type="entry name" value="N-terminal domain of ligase-like"/>
    <property type="match status" value="1"/>
</dbReference>
<proteinExistence type="inferred from homology"/>
<dbReference type="PANTHER" id="PTHR24096">
    <property type="entry name" value="LONG-CHAIN-FATTY-ACID--COA LIGASE"/>
    <property type="match status" value="1"/>
</dbReference>
<dbReference type="SUPFAM" id="SSF56801">
    <property type="entry name" value="Acetyl-CoA synthetase-like"/>
    <property type="match status" value="1"/>
</dbReference>
<organism evidence="5 6">
    <name type="scientific">Elysia chlorotica</name>
    <name type="common">Eastern emerald elysia</name>
    <name type="synonym">Sea slug</name>
    <dbReference type="NCBI Taxonomy" id="188477"/>
    <lineage>
        <taxon>Eukaryota</taxon>
        <taxon>Metazoa</taxon>
        <taxon>Spiralia</taxon>
        <taxon>Lophotrochozoa</taxon>
        <taxon>Mollusca</taxon>
        <taxon>Gastropoda</taxon>
        <taxon>Heterobranchia</taxon>
        <taxon>Euthyneura</taxon>
        <taxon>Panpulmonata</taxon>
        <taxon>Sacoglossa</taxon>
        <taxon>Placobranchoidea</taxon>
        <taxon>Plakobranchidae</taxon>
        <taxon>Elysia</taxon>
    </lineage>
</organism>
<dbReference type="AlphaFoldDB" id="A0A433SWV1"/>
<evidence type="ECO:0000259" key="3">
    <source>
        <dbReference type="Pfam" id="PF00501"/>
    </source>
</evidence>
<feature type="domain" description="AMP-dependent synthetase/ligase" evidence="3">
    <location>
        <begin position="12"/>
        <end position="404"/>
    </location>
</feature>
<dbReference type="Pfam" id="PF13193">
    <property type="entry name" value="AMP-binding_C"/>
    <property type="match status" value="1"/>
</dbReference>
<comment type="caution">
    <text evidence="5">The sequence shown here is derived from an EMBL/GenBank/DDBJ whole genome shotgun (WGS) entry which is preliminary data.</text>
</comment>
<dbReference type="InterPro" id="IPR042099">
    <property type="entry name" value="ANL_N_sf"/>
</dbReference>
<dbReference type="STRING" id="188477.A0A433SWV1"/>
<name>A0A433SWV1_ELYCH</name>
<evidence type="ECO:0000256" key="2">
    <source>
        <dbReference type="ARBA" id="ARBA00022598"/>
    </source>
</evidence>
<evidence type="ECO:0000313" key="5">
    <source>
        <dbReference type="EMBL" id="RUS73773.1"/>
    </source>
</evidence>
<protein>
    <recommendedName>
        <fullName evidence="7">AMP-dependent synthetase/ligase domain-containing protein</fullName>
    </recommendedName>
</protein>
<dbReference type="GO" id="GO:0016405">
    <property type="term" value="F:CoA-ligase activity"/>
    <property type="evidence" value="ECO:0007669"/>
    <property type="project" value="TreeGrafter"/>
</dbReference>
<dbReference type="EMBL" id="RQTK01000902">
    <property type="protein sequence ID" value="RUS73773.1"/>
    <property type="molecule type" value="Genomic_DNA"/>
</dbReference>
<dbReference type="InterPro" id="IPR045851">
    <property type="entry name" value="AMP-bd_C_sf"/>
</dbReference>
<evidence type="ECO:0000256" key="1">
    <source>
        <dbReference type="ARBA" id="ARBA00006432"/>
    </source>
</evidence>
<keyword evidence="6" id="KW-1185">Reference proteome</keyword>
<dbReference type="Gene3D" id="3.30.300.30">
    <property type="match status" value="1"/>
</dbReference>
<dbReference type="Proteomes" id="UP000271974">
    <property type="component" value="Unassembled WGS sequence"/>
</dbReference>
<evidence type="ECO:0000259" key="4">
    <source>
        <dbReference type="Pfam" id="PF13193"/>
    </source>
</evidence>
<dbReference type="InterPro" id="IPR025110">
    <property type="entry name" value="AMP-bd_C"/>
</dbReference>
<evidence type="ECO:0000313" key="6">
    <source>
        <dbReference type="Proteomes" id="UP000271974"/>
    </source>
</evidence>